<feature type="chain" id="PRO_5042811018" evidence="1">
    <location>
        <begin position="23"/>
        <end position="169"/>
    </location>
</feature>
<keyword evidence="3" id="KW-1185">Reference proteome</keyword>
<evidence type="ECO:0000256" key="1">
    <source>
        <dbReference type="SAM" id="SignalP"/>
    </source>
</evidence>
<dbReference type="AlphaFoldDB" id="A0AAN7VFC5"/>
<gene>
    <name evidence="2" type="ORF">RI129_008486</name>
</gene>
<organism evidence="2 3">
    <name type="scientific">Pyrocoelia pectoralis</name>
    <dbReference type="NCBI Taxonomy" id="417401"/>
    <lineage>
        <taxon>Eukaryota</taxon>
        <taxon>Metazoa</taxon>
        <taxon>Ecdysozoa</taxon>
        <taxon>Arthropoda</taxon>
        <taxon>Hexapoda</taxon>
        <taxon>Insecta</taxon>
        <taxon>Pterygota</taxon>
        <taxon>Neoptera</taxon>
        <taxon>Endopterygota</taxon>
        <taxon>Coleoptera</taxon>
        <taxon>Polyphaga</taxon>
        <taxon>Elateriformia</taxon>
        <taxon>Elateroidea</taxon>
        <taxon>Lampyridae</taxon>
        <taxon>Lampyrinae</taxon>
        <taxon>Pyrocoelia</taxon>
    </lineage>
</organism>
<sequence>MSPTTVAVLLLFSINNIVYSAAKFVPESITSCEEGEQYVNMNSKPVGEDREWTGDATIPFEIDQTTEFAMDFYWWKNDKWEQNGKTTKGKVCFYFERFAGHLWSQIKQAAQPKLLEDCHVPSGKYEFDKFVPDLSDLIIPVGGKGRASATFTMKKGEKTLCVIITGDFE</sequence>
<dbReference type="EMBL" id="JAVRBK010000006">
    <property type="protein sequence ID" value="KAK5642319.1"/>
    <property type="molecule type" value="Genomic_DNA"/>
</dbReference>
<evidence type="ECO:0000313" key="3">
    <source>
        <dbReference type="Proteomes" id="UP001329430"/>
    </source>
</evidence>
<protein>
    <submittedName>
        <fullName evidence="2">Uncharacterized protein</fullName>
    </submittedName>
</protein>
<reference evidence="2 3" key="1">
    <citation type="journal article" date="2024" name="Insects">
        <title>An Improved Chromosome-Level Genome Assembly of the Firefly Pyrocoelia pectoralis.</title>
        <authorList>
            <person name="Fu X."/>
            <person name="Meyer-Rochow V.B."/>
            <person name="Ballantyne L."/>
            <person name="Zhu X."/>
        </authorList>
    </citation>
    <scope>NUCLEOTIDE SEQUENCE [LARGE SCALE GENOMIC DNA]</scope>
    <source>
        <strain evidence="2">XCY_ONT2</strain>
    </source>
</reference>
<comment type="caution">
    <text evidence="2">The sequence shown here is derived from an EMBL/GenBank/DDBJ whole genome shotgun (WGS) entry which is preliminary data.</text>
</comment>
<feature type="signal peptide" evidence="1">
    <location>
        <begin position="1"/>
        <end position="22"/>
    </location>
</feature>
<name>A0AAN7VFC5_9COLE</name>
<evidence type="ECO:0000313" key="2">
    <source>
        <dbReference type="EMBL" id="KAK5642319.1"/>
    </source>
</evidence>
<dbReference type="Proteomes" id="UP001329430">
    <property type="component" value="Chromosome 6"/>
</dbReference>
<proteinExistence type="predicted"/>
<accession>A0AAN7VFC5</accession>
<keyword evidence="1" id="KW-0732">Signal</keyword>